<dbReference type="PROSITE" id="PS01031">
    <property type="entry name" value="SHSP"/>
    <property type="match status" value="1"/>
</dbReference>
<keyword evidence="5" id="KW-0346">Stress response</keyword>
<evidence type="ECO:0000313" key="6">
    <source>
        <dbReference type="Proteomes" id="UP000007151"/>
    </source>
</evidence>
<evidence type="ECO:0000256" key="3">
    <source>
        <dbReference type="SAM" id="MobiDB-lite"/>
    </source>
</evidence>
<feature type="compositionally biased region" description="Low complexity" evidence="3">
    <location>
        <begin position="219"/>
        <end position="229"/>
    </location>
</feature>
<dbReference type="GO" id="GO:0009408">
    <property type="term" value="P:response to heat"/>
    <property type="evidence" value="ECO:0007669"/>
    <property type="project" value="TreeGrafter"/>
</dbReference>
<organism evidence="5 6">
    <name type="scientific">Danaus plexippus plexippus</name>
    <dbReference type="NCBI Taxonomy" id="278856"/>
    <lineage>
        <taxon>Eukaryota</taxon>
        <taxon>Metazoa</taxon>
        <taxon>Ecdysozoa</taxon>
        <taxon>Arthropoda</taxon>
        <taxon>Hexapoda</taxon>
        <taxon>Insecta</taxon>
        <taxon>Pterygota</taxon>
        <taxon>Neoptera</taxon>
        <taxon>Endopterygota</taxon>
        <taxon>Lepidoptera</taxon>
        <taxon>Glossata</taxon>
        <taxon>Ditrysia</taxon>
        <taxon>Papilionoidea</taxon>
        <taxon>Nymphalidae</taxon>
        <taxon>Danainae</taxon>
        <taxon>Danaini</taxon>
        <taxon>Danaina</taxon>
        <taxon>Danaus</taxon>
        <taxon>Danaus</taxon>
    </lineage>
</organism>
<dbReference type="Pfam" id="PF00011">
    <property type="entry name" value="HSP20"/>
    <property type="match status" value="1"/>
</dbReference>
<dbReference type="eggNOG" id="KOG3591">
    <property type="taxonomic scope" value="Eukaryota"/>
</dbReference>
<name>A0A212FI29_DANPL</name>
<dbReference type="PANTHER" id="PTHR45640:SF26">
    <property type="entry name" value="RE23625P"/>
    <property type="match status" value="1"/>
</dbReference>
<dbReference type="InterPro" id="IPR001436">
    <property type="entry name" value="Alpha-crystallin/sHSP_animal"/>
</dbReference>
<protein>
    <submittedName>
        <fullName evidence="5">Small heat shock protein</fullName>
    </submittedName>
</protein>
<dbReference type="Proteomes" id="UP000007151">
    <property type="component" value="Unassembled WGS sequence"/>
</dbReference>
<dbReference type="KEGG" id="dpl:KGM_205547"/>
<proteinExistence type="inferred from homology"/>
<feature type="signal peptide" evidence="4">
    <location>
        <begin position="1"/>
        <end position="18"/>
    </location>
</feature>
<dbReference type="PANTHER" id="PTHR45640">
    <property type="entry name" value="HEAT SHOCK PROTEIN HSP-12.2-RELATED"/>
    <property type="match status" value="1"/>
</dbReference>
<dbReference type="AlphaFoldDB" id="A0A212FI29"/>
<sequence>MLSPRFLMLCTLVAATTAFPANNNPIIPKPITTITETDFDEPSPWFRFPVFGNIFAPLTKLFSTFADVGPRIEVDDDSFRVIVNVKDYKKEDLKVKVKGGFIFIEGSHEAKHDDHDLFASQFFHTYTLPYNASAEEVKAVLTSDQFLEVSVPLNGGAGKDDKEVDRVVPIVESGEPLEKVDKPQNDDVELVNKAAEEASSTTEASTTPAEVEDERKEPTTPAEVEAPTTEDNKIPNDEINEVSDANEIKP</sequence>
<comment type="similarity">
    <text evidence="1 2">Belongs to the small heat shock protein (HSP20) family.</text>
</comment>
<dbReference type="EMBL" id="AGBW02008445">
    <property type="protein sequence ID" value="OWR53388.1"/>
    <property type="molecule type" value="Genomic_DNA"/>
</dbReference>
<feature type="region of interest" description="Disordered" evidence="3">
    <location>
        <begin position="175"/>
        <end position="250"/>
    </location>
</feature>
<keyword evidence="6" id="KW-1185">Reference proteome</keyword>
<feature type="compositionally biased region" description="Basic and acidic residues" evidence="3">
    <location>
        <begin position="176"/>
        <end position="185"/>
    </location>
</feature>
<dbReference type="GO" id="GO:0051082">
    <property type="term" value="F:unfolded protein binding"/>
    <property type="evidence" value="ECO:0007669"/>
    <property type="project" value="TreeGrafter"/>
</dbReference>
<dbReference type="STRING" id="278856.A0A212FI29"/>
<evidence type="ECO:0000256" key="2">
    <source>
        <dbReference type="RuleBase" id="RU003616"/>
    </source>
</evidence>
<feature type="compositionally biased region" description="Low complexity" evidence="3">
    <location>
        <begin position="197"/>
        <end position="209"/>
    </location>
</feature>
<dbReference type="InterPro" id="IPR002068">
    <property type="entry name" value="A-crystallin/Hsp20_dom"/>
</dbReference>
<dbReference type="CDD" id="cd06526">
    <property type="entry name" value="metazoan_ACD"/>
    <property type="match status" value="1"/>
</dbReference>
<reference evidence="5 6" key="1">
    <citation type="journal article" date="2011" name="Cell">
        <title>The monarch butterfly genome yields insights into long-distance migration.</title>
        <authorList>
            <person name="Zhan S."/>
            <person name="Merlin C."/>
            <person name="Boore J.L."/>
            <person name="Reppert S.M."/>
        </authorList>
    </citation>
    <scope>NUCLEOTIDE SEQUENCE [LARGE SCALE GENOMIC DNA]</scope>
    <source>
        <strain evidence="5">F-2</strain>
    </source>
</reference>
<dbReference type="OrthoDB" id="6716593at2759"/>
<dbReference type="GO" id="GO:0005634">
    <property type="term" value="C:nucleus"/>
    <property type="evidence" value="ECO:0007669"/>
    <property type="project" value="TreeGrafter"/>
</dbReference>
<evidence type="ECO:0000256" key="1">
    <source>
        <dbReference type="PROSITE-ProRule" id="PRU00285"/>
    </source>
</evidence>
<evidence type="ECO:0000313" key="5">
    <source>
        <dbReference type="EMBL" id="OWR53388.1"/>
    </source>
</evidence>
<comment type="caution">
    <text evidence="5">The sequence shown here is derived from an EMBL/GenBank/DDBJ whole genome shotgun (WGS) entry which is preliminary data.</text>
</comment>
<dbReference type="GO" id="GO:0005737">
    <property type="term" value="C:cytoplasm"/>
    <property type="evidence" value="ECO:0007669"/>
    <property type="project" value="TreeGrafter"/>
</dbReference>
<dbReference type="Gene3D" id="2.60.40.790">
    <property type="match status" value="1"/>
</dbReference>
<gene>
    <name evidence="5" type="ORF">KGM_205547</name>
</gene>
<dbReference type="SUPFAM" id="SSF49764">
    <property type="entry name" value="HSP20-like chaperones"/>
    <property type="match status" value="1"/>
</dbReference>
<evidence type="ECO:0000256" key="4">
    <source>
        <dbReference type="SAM" id="SignalP"/>
    </source>
</evidence>
<feature type="chain" id="PRO_5043848178" evidence="4">
    <location>
        <begin position="19"/>
        <end position="250"/>
    </location>
</feature>
<dbReference type="GO" id="GO:0042026">
    <property type="term" value="P:protein refolding"/>
    <property type="evidence" value="ECO:0007669"/>
    <property type="project" value="TreeGrafter"/>
</dbReference>
<accession>A0A212FI29</accession>
<keyword evidence="4" id="KW-0732">Signal</keyword>
<dbReference type="InterPro" id="IPR008978">
    <property type="entry name" value="HSP20-like_chaperone"/>
</dbReference>